<proteinExistence type="predicted"/>
<name>A0AAN7GYZ7_9MYRT</name>
<protein>
    <submittedName>
        <fullName evidence="5">Uncharacterized protein</fullName>
    </submittedName>
</protein>
<evidence type="ECO:0000256" key="2">
    <source>
        <dbReference type="SAM" id="MobiDB-lite"/>
    </source>
</evidence>
<keyword evidence="3" id="KW-0812">Transmembrane</keyword>
<keyword evidence="3" id="KW-0472">Membrane</keyword>
<evidence type="ECO:0000256" key="1">
    <source>
        <dbReference type="SAM" id="Coils"/>
    </source>
</evidence>
<feature type="chain" id="PRO_5042990943" evidence="4">
    <location>
        <begin position="26"/>
        <end position="449"/>
    </location>
</feature>
<evidence type="ECO:0000256" key="3">
    <source>
        <dbReference type="SAM" id="Phobius"/>
    </source>
</evidence>
<keyword evidence="4" id="KW-0732">Signal</keyword>
<sequence length="449" mass="51067">MAASKLTLMPFLLLLALILSPGIRADIAVDDGGVEAVGRGFDASALRAQLDLLKSKIHSLESVLEEKSRELKVKDEQIAEKQKLLQDESDKVTSLQGEISMLQKKGKMVAAEQVVKAHARVGELEKQIVKLKKELESQQKEKGSLQSHASEFDNKMLELNSKLEELQRVNDLQKAKILKAEQALKVAEKELIKAKFQASSKTKELLQVHGAWLPPWLALHWARLKSFAEVHWNEHGKPAMNLMMEKTLEKKSQAEKWAEPHIEIIKSKWVPAVKEQWVIFATSLQPHLTMLRAKSIEAYETSKTAITPHIVKIQQSVDPYYQEAKKFSKPYIDQVATVAKPHVEKVKVSMEPYKKEAIHAYWKFLQSASTYHKQIQGHVQETLKKHEITRPLATREFEWFAASVLLVLPIISLSRICSAVFCQNAKKPARHAHPHHARRKAKRVHADKK</sequence>
<dbReference type="AlphaFoldDB" id="A0AAN7GYZ7"/>
<dbReference type="EMBL" id="JAXIOK010000020">
    <property type="protein sequence ID" value="KAK4746984.1"/>
    <property type="molecule type" value="Genomic_DNA"/>
</dbReference>
<reference evidence="5 6" key="1">
    <citation type="journal article" date="2023" name="Hortic Res">
        <title>Pangenome of water caltrop reveals structural variations and asymmetric subgenome divergence after allopolyploidization.</title>
        <authorList>
            <person name="Zhang X."/>
            <person name="Chen Y."/>
            <person name="Wang L."/>
            <person name="Yuan Y."/>
            <person name="Fang M."/>
            <person name="Shi L."/>
            <person name="Lu R."/>
            <person name="Comes H.P."/>
            <person name="Ma Y."/>
            <person name="Chen Y."/>
            <person name="Huang G."/>
            <person name="Zhou Y."/>
            <person name="Zheng Z."/>
            <person name="Qiu Y."/>
        </authorList>
    </citation>
    <scope>NUCLEOTIDE SEQUENCE [LARGE SCALE GENOMIC DNA]</scope>
    <source>
        <tissue evidence="5">Roots</tissue>
    </source>
</reference>
<dbReference type="Gene3D" id="1.10.287.1490">
    <property type="match status" value="1"/>
</dbReference>
<dbReference type="PANTHER" id="PTHR34360:SF1">
    <property type="entry name" value="OS08G0519400 PROTEIN"/>
    <property type="match status" value="1"/>
</dbReference>
<organism evidence="5 6">
    <name type="scientific">Trapa incisa</name>
    <dbReference type="NCBI Taxonomy" id="236973"/>
    <lineage>
        <taxon>Eukaryota</taxon>
        <taxon>Viridiplantae</taxon>
        <taxon>Streptophyta</taxon>
        <taxon>Embryophyta</taxon>
        <taxon>Tracheophyta</taxon>
        <taxon>Spermatophyta</taxon>
        <taxon>Magnoliopsida</taxon>
        <taxon>eudicotyledons</taxon>
        <taxon>Gunneridae</taxon>
        <taxon>Pentapetalae</taxon>
        <taxon>rosids</taxon>
        <taxon>malvids</taxon>
        <taxon>Myrtales</taxon>
        <taxon>Lythraceae</taxon>
        <taxon>Trapa</taxon>
    </lineage>
</organism>
<keyword evidence="1" id="KW-0175">Coiled coil</keyword>
<feature type="transmembrane region" description="Helical" evidence="3">
    <location>
        <begin position="399"/>
        <end position="422"/>
    </location>
</feature>
<dbReference type="Proteomes" id="UP001345219">
    <property type="component" value="Chromosome 20"/>
</dbReference>
<feature type="coiled-coil region" evidence="1">
    <location>
        <begin position="43"/>
        <end position="197"/>
    </location>
</feature>
<dbReference type="Gene3D" id="1.20.120.20">
    <property type="entry name" value="Apolipoprotein"/>
    <property type="match status" value="1"/>
</dbReference>
<keyword evidence="6" id="KW-1185">Reference proteome</keyword>
<evidence type="ECO:0000313" key="6">
    <source>
        <dbReference type="Proteomes" id="UP001345219"/>
    </source>
</evidence>
<evidence type="ECO:0000256" key="4">
    <source>
        <dbReference type="SAM" id="SignalP"/>
    </source>
</evidence>
<comment type="caution">
    <text evidence="5">The sequence shown here is derived from an EMBL/GenBank/DDBJ whole genome shotgun (WGS) entry which is preliminary data.</text>
</comment>
<accession>A0AAN7GYZ7</accession>
<feature type="region of interest" description="Disordered" evidence="2">
    <location>
        <begin position="428"/>
        <end position="449"/>
    </location>
</feature>
<evidence type="ECO:0000313" key="5">
    <source>
        <dbReference type="EMBL" id="KAK4746984.1"/>
    </source>
</evidence>
<dbReference type="SUPFAM" id="SSF58113">
    <property type="entry name" value="Apolipoprotein A-I"/>
    <property type="match status" value="1"/>
</dbReference>
<gene>
    <name evidence="5" type="ORF">SAY87_026021</name>
</gene>
<dbReference type="PANTHER" id="PTHR34360">
    <property type="entry name" value="OS08G0519400 PROTEIN"/>
    <property type="match status" value="1"/>
</dbReference>
<feature type="signal peptide" evidence="4">
    <location>
        <begin position="1"/>
        <end position="25"/>
    </location>
</feature>
<keyword evidence="3" id="KW-1133">Transmembrane helix</keyword>